<evidence type="ECO:0000313" key="4">
    <source>
        <dbReference type="Proteomes" id="UP000235611"/>
    </source>
</evidence>
<dbReference type="EMBL" id="MDBO01000054">
    <property type="protein sequence ID" value="PMP12585.1"/>
    <property type="molecule type" value="Genomic_DNA"/>
</dbReference>
<dbReference type="Pfam" id="PF13439">
    <property type="entry name" value="Glyco_transf_4"/>
    <property type="match status" value="1"/>
</dbReference>
<sequence>MKILVASSYKHAWNSVRPEAELFIELQNRGHSITILTQKNIEYKSKFEAAGIKVIECYPSKKICIKTIKIYRKELISDNYDIFYAFNSKTIPNAAFASIGTKVKLITYRGTTGGLYRHDPSAYLTHLHPRIDGIICVSKAVEKDVKKRVWKNKHNIVTIYKGQSTSWYTHPPANREDFVAEKNAVLGICAAHVRPSKGIPILLEAMKLLNCSSFHLILVGSGFEPYLEKLEGSSVKKNIHFLGHRDDVPSLMAMADIQIQPSISGEGLPRTIIEAMANATTSIVTTTGGSPELVDNERTGYIVPVNNSHEISGAIEKFINNPQLIEEFGKRAKQKLENEFSSSITADKHVDFFERLLSKGSKPC</sequence>
<dbReference type="CDD" id="cd03801">
    <property type="entry name" value="GT4_PimA-like"/>
    <property type="match status" value="1"/>
</dbReference>
<evidence type="ECO:0000313" key="3">
    <source>
        <dbReference type="EMBL" id="PMP12585.1"/>
    </source>
</evidence>
<protein>
    <submittedName>
        <fullName evidence="3">Glycosyl transferase family 1</fullName>
    </submittedName>
</protein>
<dbReference type="Proteomes" id="UP000235611">
    <property type="component" value="Unassembled WGS sequence"/>
</dbReference>
<dbReference type="Pfam" id="PF00534">
    <property type="entry name" value="Glycos_transf_1"/>
    <property type="match status" value="1"/>
</dbReference>
<dbReference type="SUPFAM" id="SSF53756">
    <property type="entry name" value="UDP-Glycosyltransferase/glycogen phosphorylase"/>
    <property type="match status" value="1"/>
</dbReference>
<accession>A0AAP8SXI4</accession>
<dbReference type="PANTHER" id="PTHR12526">
    <property type="entry name" value="GLYCOSYLTRANSFERASE"/>
    <property type="match status" value="1"/>
</dbReference>
<feature type="domain" description="Glycosyltransferase subfamily 4-like N-terminal" evidence="2">
    <location>
        <begin position="21"/>
        <end position="162"/>
    </location>
</feature>
<proteinExistence type="predicted"/>
<organism evidence="3 4">
    <name type="scientific">Vibrio breoganii</name>
    <dbReference type="NCBI Taxonomy" id="553239"/>
    <lineage>
        <taxon>Bacteria</taxon>
        <taxon>Pseudomonadati</taxon>
        <taxon>Pseudomonadota</taxon>
        <taxon>Gammaproteobacteria</taxon>
        <taxon>Vibrionales</taxon>
        <taxon>Vibrionaceae</taxon>
        <taxon>Vibrio</taxon>
    </lineage>
</organism>
<dbReference type="AlphaFoldDB" id="A0AAP8SXI4"/>
<keyword evidence="3" id="KW-0808">Transferase</keyword>
<gene>
    <name evidence="3" type="ORF">BCS93_01550</name>
</gene>
<comment type="caution">
    <text evidence="3">The sequence shown here is derived from an EMBL/GenBank/DDBJ whole genome shotgun (WGS) entry which is preliminary data.</text>
</comment>
<dbReference type="InterPro" id="IPR001296">
    <property type="entry name" value="Glyco_trans_1"/>
</dbReference>
<dbReference type="GO" id="GO:0016757">
    <property type="term" value="F:glycosyltransferase activity"/>
    <property type="evidence" value="ECO:0007669"/>
    <property type="project" value="InterPro"/>
</dbReference>
<evidence type="ECO:0000259" key="2">
    <source>
        <dbReference type="Pfam" id="PF13439"/>
    </source>
</evidence>
<reference evidence="4" key="1">
    <citation type="submission" date="2016-07" db="EMBL/GenBank/DDBJ databases">
        <title>Nontailed viruses are major unrecognized killers of bacteria in the ocean.</title>
        <authorList>
            <person name="Kauffman K."/>
            <person name="Hussain F."/>
            <person name="Yang J."/>
            <person name="Arevalo P."/>
            <person name="Brown J."/>
            <person name="Cutler M."/>
            <person name="Kelly L."/>
            <person name="Polz M.F."/>
        </authorList>
    </citation>
    <scope>NUCLEOTIDE SEQUENCE [LARGE SCALE GENOMIC DNA]</scope>
    <source>
        <strain evidence="4">10N.222.49.A5</strain>
    </source>
</reference>
<dbReference type="InterPro" id="IPR028098">
    <property type="entry name" value="Glyco_trans_4-like_N"/>
</dbReference>
<dbReference type="Gene3D" id="3.40.50.2000">
    <property type="entry name" value="Glycogen Phosphorylase B"/>
    <property type="match status" value="2"/>
</dbReference>
<name>A0AAP8SXI4_9VIBR</name>
<feature type="domain" description="Glycosyl transferase family 1" evidence="1">
    <location>
        <begin position="178"/>
        <end position="334"/>
    </location>
</feature>
<dbReference type="RefSeq" id="WP_102429794.1">
    <property type="nucleotide sequence ID" value="NZ_MCTW01000328.1"/>
</dbReference>
<dbReference type="GO" id="GO:1901135">
    <property type="term" value="P:carbohydrate derivative metabolic process"/>
    <property type="evidence" value="ECO:0007669"/>
    <property type="project" value="UniProtKB-ARBA"/>
</dbReference>
<evidence type="ECO:0000259" key="1">
    <source>
        <dbReference type="Pfam" id="PF00534"/>
    </source>
</evidence>